<sequence length="800" mass="88078">MVHRQHNLPIFSVLQRLILAVHADDTQPIAVYAFEALGSSIILSPERVSDGIQALDSTGRHEVLKRLMITIGVLPGGIAGFVRKDARRCVPTYMLATGLKTVLNDEEIGNVLYEMLALQGLTRIPELRCSRGQITAVIASLSGFSDSIIPKAEMTKLAGLLRSNGLDAVAMTRAFCTLDHKALAEVYSSVFGSLQKEEVAFVSLEGTTGCLLLAVTLLWLNDAEVELCVNDVCIVAATNRAKLSIQIKTSEPIKNTWVVKEWHQTGKELLSSVIGPDATTLGPSALRLPSFTPIHMAREVIRVRYSLTESQTSHVGKLATGIALVALQRGFVFMDAPSPGFKMRGIRFKEICQSSYLTNILECMHVYGWTSEETDGASSVADAIQEWVDRGYPGVKEAEGIAKHPLTQTPLVGLTWILTEVEKQRHNRIGTPCDINTGLIEAAVHTAAESLYSAVCSRFAETRFFRIGDYSLIATNAVTVIQTILRGKGFNIDNAPPLIRKVAPPHTVLTLTILRCQCIGSILPGAEVTAGYVSGVSRGDLAYPANGYVAWVSPLRGPTTNPREAVQIETRSGYLKRKGPETDDTALERLEQGSTRSEEGVDDTRATRLMPFDEEGEYKSLPRFADDCELTVKHYWSQTGRSLSLTSFLCNPSAGTQTVVNWIWSIEAVAAAGHVRSSALPSFAELELAKRLRDEQVWQTVGTSSADGKIVHRDGTPIRYVTRTYSNEELRFFVAGRRNVHKLFIQHGSTMLLRTIEKALSEEKEQENERLGYLTDFLPPPLIEPFIEQQVRNPGWFIIT</sequence>
<name>A0AAW0R4W3_9PEZI</name>
<keyword evidence="1" id="KW-0732">Signal</keyword>
<dbReference type="Proteomes" id="UP001392437">
    <property type="component" value="Unassembled WGS sequence"/>
</dbReference>
<accession>A0AAW0R4W3</accession>
<comment type="caution">
    <text evidence="2">The sequence shown here is derived from an EMBL/GenBank/DDBJ whole genome shotgun (WGS) entry which is preliminary data.</text>
</comment>
<reference evidence="2 3" key="1">
    <citation type="submission" date="2023-01" db="EMBL/GenBank/DDBJ databases">
        <title>Analysis of 21 Apiospora genomes using comparative genomics revels a genus with tremendous synthesis potential of carbohydrate active enzymes and secondary metabolites.</title>
        <authorList>
            <person name="Sorensen T."/>
        </authorList>
    </citation>
    <scope>NUCLEOTIDE SEQUENCE [LARGE SCALE GENOMIC DNA]</scope>
    <source>
        <strain evidence="2 3">CBS 117206</strain>
    </source>
</reference>
<proteinExistence type="predicted"/>
<gene>
    <name evidence="2" type="ORF">PG999_003873</name>
</gene>
<protein>
    <submittedName>
        <fullName evidence="2">Uncharacterized protein</fullName>
    </submittedName>
</protein>
<feature type="signal peptide" evidence="1">
    <location>
        <begin position="1"/>
        <end position="23"/>
    </location>
</feature>
<organism evidence="2 3">
    <name type="scientific">Apiospora kogelbergensis</name>
    <dbReference type="NCBI Taxonomy" id="1337665"/>
    <lineage>
        <taxon>Eukaryota</taxon>
        <taxon>Fungi</taxon>
        <taxon>Dikarya</taxon>
        <taxon>Ascomycota</taxon>
        <taxon>Pezizomycotina</taxon>
        <taxon>Sordariomycetes</taxon>
        <taxon>Xylariomycetidae</taxon>
        <taxon>Amphisphaeriales</taxon>
        <taxon>Apiosporaceae</taxon>
        <taxon>Apiospora</taxon>
    </lineage>
</organism>
<keyword evidence="3" id="KW-1185">Reference proteome</keyword>
<evidence type="ECO:0000313" key="3">
    <source>
        <dbReference type="Proteomes" id="UP001392437"/>
    </source>
</evidence>
<dbReference type="EMBL" id="JAQQWP010000003">
    <property type="protein sequence ID" value="KAK8123955.1"/>
    <property type="molecule type" value="Genomic_DNA"/>
</dbReference>
<evidence type="ECO:0000256" key="1">
    <source>
        <dbReference type="SAM" id="SignalP"/>
    </source>
</evidence>
<dbReference type="AlphaFoldDB" id="A0AAW0R4W3"/>
<feature type="chain" id="PRO_5043754665" evidence="1">
    <location>
        <begin position="24"/>
        <end position="800"/>
    </location>
</feature>
<evidence type="ECO:0000313" key="2">
    <source>
        <dbReference type="EMBL" id="KAK8123955.1"/>
    </source>
</evidence>